<feature type="compositionally biased region" description="Basic and acidic residues" evidence="1">
    <location>
        <begin position="517"/>
        <end position="527"/>
    </location>
</feature>
<feature type="region of interest" description="Disordered" evidence="1">
    <location>
        <begin position="55"/>
        <end position="97"/>
    </location>
</feature>
<protein>
    <submittedName>
        <fullName evidence="4">Recombinase family protein</fullName>
    </submittedName>
</protein>
<gene>
    <name evidence="4" type="ORF">F1D05_19265</name>
</gene>
<dbReference type="PANTHER" id="PTHR30461">
    <property type="entry name" value="DNA-INVERTASE FROM LAMBDOID PROPHAGE"/>
    <property type="match status" value="1"/>
</dbReference>
<dbReference type="RefSeq" id="WP_185441606.1">
    <property type="nucleotide sequence ID" value="NZ_CP043661.1"/>
</dbReference>
<dbReference type="InterPro" id="IPR006119">
    <property type="entry name" value="Resolv_N"/>
</dbReference>
<dbReference type="Pfam" id="PF07508">
    <property type="entry name" value="Recombinase"/>
    <property type="match status" value="1"/>
</dbReference>
<reference evidence="4 5" key="2">
    <citation type="journal article" date="2020" name="Microbiol. Resour. Announc.">
        <title>Antarctic desert soil bacteria exhibit high novel natural product potential, evaluated through long-read genome sequencing and comparative genomics.</title>
        <authorList>
            <person name="Benaud N."/>
            <person name="Edwards R.J."/>
            <person name="Amos T.G."/>
            <person name="D'Agostino P.M."/>
            <person name="Gutierrez-Chavez C."/>
            <person name="Montgomery K."/>
            <person name="Nicetic I."/>
            <person name="Ferrari B.C."/>
        </authorList>
    </citation>
    <scope>NUCLEOTIDE SEQUENCE [LARGE SCALE GENOMIC DNA]</scope>
    <source>
        <strain evidence="4 5">SPB151</strain>
    </source>
</reference>
<dbReference type="SUPFAM" id="SSF53041">
    <property type="entry name" value="Resolvase-like"/>
    <property type="match status" value="1"/>
</dbReference>
<dbReference type="InterPro" id="IPR050639">
    <property type="entry name" value="SSR_resolvase"/>
</dbReference>
<accession>A0A7G6X0A0</accession>
<dbReference type="InterPro" id="IPR011109">
    <property type="entry name" value="DNA_bind_recombinase_dom"/>
</dbReference>
<dbReference type="KEGG" id="kqi:F1D05_19265"/>
<dbReference type="GO" id="GO:0000150">
    <property type="term" value="F:DNA strand exchange activity"/>
    <property type="evidence" value="ECO:0007669"/>
    <property type="project" value="InterPro"/>
</dbReference>
<feature type="domain" description="Resolvase/invertase-type recombinase catalytic" evidence="2">
    <location>
        <begin position="45"/>
        <end position="198"/>
    </location>
</feature>
<evidence type="ECO:0000313" key="5">
    <source>
        <dbReference type="Proteomes" id="UP000515563"/>
    </source>
</evidence>
<reference evidence="5" key="1">
    <citation type="submission" date="2019-09" db="EMBL/GenBank/DDBJ databases">
        <title>Antimicrobial potential of Antarctic Bacteria.</title>
        <authorList>
            <person name="Benaud N."/>
            <person name="Edwards R.J."/>
            <person name="Ferrari B.C."/>
        </authorList>
    </citation>
    <scope>NUCLEOTIDE SEQUENCE [LARGE SCALE GENOMIC DNA]</scope>
    <source>
        <strain evidence="5">SPB151</strain>
    </source>
</reference>
<feature type="region of interest" description="Disordered" evidence="1">
    <location>
        <begin position="510"/>
        <end position="567"/>
    </location>
</feature>
<dbReference type="InterPro" id="IPR036162">
    <property type="entry name" value="Resolvase-like_N_sf"/>
</dbReference>
<sequence length="567" mass="62925">MTKSTAGPRRRSANLQAGKAKQAAVAALVMAPGVAGVGAAGGGLGAREYLRVSSDKSGVARSPEEQHDENAEEASRVGFVLGKPYRDDNRSASRYKQREREDFERLIADLEADTFGAQVLMLWESSRGSREVGEWVYLIDLCESRGVLIHVTTHHRTYDPANGRDRRSLIEDATDSEYDAWKISQRSLRAIAADARAGKPHGRVPFGYRRQYDGLTRKFVAQEPDPNEAPIVAKLFARLEARHSLREIAAEFDREGYRTRSGKPWTSEHLRALALNRVYIGERVYDPGRKGGLPNKETVQYLPGQWDALVSRDQFFAVQEILADKTRSTTRPGRGIHLVSMIGRCGKCGGCIAVRFKNERAEYTCHKRGCVRIGKAEVDVLAERAIKGFVKRKDVYSKFAQRSGNGKALKAVRDEIADIRAEHRDLADKLGRGEISPMLAAGAEPGILARLLAAEGREKELTTPAEMAGILDPGQDVDQWWEDAPMSTRRLVARYLLVPEWLGYLAVLPAPSPGPRCEPEDRVKFLTDWDPDSIPAPPKRQQRPTASQKAAAAEKTPTKPRTSRKAQ</sequence>
<evidence type="ECO:0000313" key="4">
    <source>
        <dbReference type="EMBL" id="QNE19665.1"/>
    </source>
</evidence>
<feature type="compositionally biased region" description="Basic and acidic residues" evidence="1">
    <location>
        <begin position="84"/>
        <end position="97"/>
    </location>
</feature>
<evidence type="ECO:0000259" key="2">
    <source>
        <dbReference type="PROSITE" id="PS51736"/>
    </source>
</evidence>
<evidence type="ECO:0000259" key="3">
    <source>
        <dbReference type="PROSITE" id="PS51737"/>
    </source>
</evidence>
<dbReference type="PROSITE" id="PS51737">
    <property type="entry name" value="RECOMBINASE_DNA_BIND"/>
    <property type="match status" value="1"/>
</dbReference>
<dbReference type="EMBL" id="CP043661">
    <property type="protein sequence ID" value="QNE19665.1"/>
    <property type="molecule type" value="Genomic_DNA"/>
</dbReference>
<organism evidence="4 5">
    <name type="scientific">Kribbella qitaiheensis</name>
    <dbReference type="NCBI Taxonomy" id="1544730"/>
    <lineage>
        <taxon>Bacteria</taxon>
        <taxon>Bacillati</taxon>
        <taxon>Actinomycetota</taxon>
        <taxon>Actinomycetes</taxon>
        <taxon>Propionibacteriales</taxon>
        <taxon>Kribbellaceae</taxon>
        <taxon>Kribbella</taxon>
    </lineage>
</organism>
<proteinExistence type="predicted"/>
<feature type="compositionally biased region" description="Basic and acidic residues" evidence="1">
    <location>
        <begin position="62"/>
        <end position="75"/>
    </location>
</feature>
<dbReference type="CDD" id="cd00338">
    <property type="entry name" value="Ser_Recombinase"/>
    <property type="match status" value="1"/>
</dbReference>
<evidence type="ECO:0000256" key="1">
    <source>
        <dbReference type="SAM" id="MobiDB-lite"/>
    </source>
</evidence>
<feature type="domain" description="Recombinase" evidence="3">
    <location>
        <begin position="205"/>
        <end position="328"/>
    </location>
</feature>
<dbReference type="Pfam" id="PF00239">
    <property type="entry name" value="Resolvase"/>
    <property type="match status" value="1"/>
</dbReference>
<dbReference type="Proteomes" id="UP000515563">
    <property type="component" value="Chromosome"/>
</dbReference>
<dbReference type="AlphaFoldDB" id="A0A7G6X0A0"/>
<dbReference type="Gene3D" id="3.40.50.1390">
    <property type="entry name" value="Resolvase, N-terminal catalytic domain"/>
    <property type="match status" value="1"/>
</dbReference>
<dbReference type="PROSITE" id="PS51736">
    <property type="entry name" value="RECOMBINASES_3"/>
    <property type="match status" value="1"/>
</dbReference>
<dbReference type="SMART" id="SM00857">
    <property type="entry name" value="Resolvase"/>
    <property type="match status" value="1"/>
</dbReference>
<dbReference type="InterPro" id="IPR038109">
    <property type="entry name" value="DNA_bind_recomb_sf"/>
</dbReference>
<dbReference type="Gene3D" id="3.90.1750.20">
    <property type="entry name" value="Putative Large Serine Recombinase, Chain B, Domain 2"/>
    <property type="match status" value="1"/>
</dbReference>
<keyword evidence="5" id="KW-1185">Reference proteome</keyword>
<dbReference type="PANTHER" id="PTHR30461:SF23">
    <property type="entry name" value="DNA RECOMBINASE-RELATED"/>
    <property type="match status" value="1"/>
</dbReference>
<dbReference type="GO" id="GO:0003677">
    <property type="term" value="F:DNA binding"/>
    <property type="evidence" value="ECO:0007669"/>
    <property type="project" value="InterPro"/>
</dbReference>
<name>A0A7G6X0A0_9ACTN</name>